<keyword evidence="4" id="KW-1185">Reference proteome</keyword>
<feature type="region of interest" description="Disordered" evidence="1">
    <location>
        <begin position="382"/>
        <end position="607"/>
    </location>
</feature>
<dbReference type="Proteomes" id="UP000800038">
    <property type="component" value="Unassembled WGS sequence"/>
</dbReference>
<accession>A0A6A5SEU5</accession>
<feature type="compositionally biased region" description="Basic and acidic residues" evidence="1">
    <location>
        <begin position="152"/>
        <end position="172"/>
    </location>
</feature>
<dbReference type="EMBL" id="ML976087">
    <property type="protein sequence ID" value="KAF1939161.1"/>
    <property type="molecule type" value="Genomic_DNA"/>
</dbReference>
<sequence length="607" mass="68051">MAYRDQPDAHVPYTSSYNTPHYERGRSNEYDTRSRSRPHSSLSANQPRETSPAWDRRSVDSGSQPTQLPLRNAIGNAFDKSDAARVVDPDLIAQITAEVKKSVLEEIKSSVIAGATQPEPVPLSPNHWVPPSPASTSNSFPPRDVYTPPSPKRSDLPSRQSPDRESLYREPLLDGNSDTPTPRFERSAPVDLPRERASARPAPAPRMATEDYTPIEKMWQRLFDPEGLPLPRLGQLLRGLALHLIEDYEPKNSLVISPAKMLKFYEDVKIKDEIYPWHTIFGQLSYSSLSKIYRDMRCQHHLIQEHPAEQPYIPALTPEGFQEWMVAMIQAYPDAEYERLAKSILSMPISNADDRKERFPKELPHRMFPTVENLHAQQKCAAALSSEGVGPLRKAPTFPPPPPKTQAPPPGPNLERERSPYVSIPEGRSFDFEDEPISPPVPIERERKPYSAGPGAGKTYNDDLNRSSHPDPAANEKRRHAQSTAGQASFAPPTTDAYYQPPHDTRTGSTAVRPRSPSFSNFGTQSDPSVRDTPASYYTSNMHSTEDEGRRYSKDSDGKKHGRQRSGTAGMDGSFDSQSRSVYDDDEYRGRGAGNGYEGRGYESRRY</sequence>
<dbReference type="Pfam" id="PF24355">
    <property type="entry name" value="DUF7514"/>
    <property type="match status" value="1"/>
</dbReference>
<dbReference type="PANTHER" id="PTHR39611">
    <property type="entry name" value="HYDROXYPROLINE-RICH GLYCOPROTEIN DZ-HRGP-RELATED"/>
    <property type="match status" value="1"/>
</dbReference>
<dbReference type="AlphaFoldDB" id="A0A6A5SEU5"/>
<feature type="region of interest" description="Disordered" evidence="1">
    <location>
        <begin position="116"/>
        <end position="207"/>
    </location>
</feature>
<dbReference type="InterPro" id="IPR055936">
    <property type="entry name" value="DUF7514"/>
</dbReference>
<evidence type="ECO:0000313" key="4">
    <source>
        <dbReference type="Proteomes" id="UP000800038"/>
    </source>
</evidence>
<protein>
    <recommendedName>
        <fullName evidence="2">DUF7514 domain-containing protein</fullName>
    </recommendedName>
</protein>
<evidence type="ECO:0000256" key="1">
    <source>
        <dbReference type="SAM" id="MobiDB-lite"/>
    </source>
</evidence>
<feature type="compositionally biased region" description="Polar residues" evidence="1">
    <location>
        <begin position="517"/>
        <end position="528"/>
    </location>
</feature>
<feature type="compositionally biased region" description="Polar residues" evidence="1">
    <location>
        <begin position="39"/>
        <end position="49"/>
    </location>
</feature>
<feature type="compositionally biased region" description="Pro residues" evidence="1">
    <location>
        <begin position="397"/>
        <end position="412"/>
    </location>
</feature>
<proteinExistence type="predicted"/>
<reference evidence="3" key="1">
    <citation type="journal article" date="2020" name="Stud. Mycol.">
        <title>101 Dothideomycetes genomes: a test case for predicting lifestyles and emergence of pathogens.</title>
        <authorList>
            <person name="Haridas S."/>
            <person name="Albert R."/>
            <person name="Binder M."/>
            <person name="Bloem J."/>
            <person name="Labutti K."/>
            <person name="Salamov A."/>
            <person name="Andreopoulos B."/>
            <person name="Baker S."/>
            <person name="Barry K."/>
            <person name="Bills G."/>
            <person name="Bluhm B."/>
            <person name="Cannon C."/>
            <person name="Castanera R."/>
            <person name="Culley D."/>
            <person name="Daum C."/>
            <person name="Ezra D."/>
            <person name="Gonzalez J."/>
            <person name="Henrissat B."/>
            <person name="Kuo A."/>
            <person name="Liang C."/>
            <person name="Lipzen A."/>
            <person name="Lutzoni F."/>
            <person name="Magnuson J."/>
            <person name="Mondo S."/>
            <person name="Nolan M."/>
            <person name="Ohm R."/>
            <person name="Pangilinan J."/>
            <person name="Park H.-J."/>
            <person name="Ramirez L."/>
            <person name="Alfaro M."/>
            <person name="Sun H."/>
            <person name="Tritt A."/>
            <person name="Yoshinaga Y."/>
            <person name="Zwiers L.-H."/>
            <person name="Turgeon B."/>
            <person name="Goodwin S."/>
            <person name="Spatafora J."/>
            <person name="Crous P."/>
            <person name="Grigoriev I."/>
        </authorList>
    </citation>
    <scope>NUCLEOTIDE SEQUENCE</scope>
    <source>
        <strain evidence="3">CBS 161.51</strain>
    </source>
</reference>
<feature type="compositionally biased region" description="Basic and acidic residues" evidence="1">
    <location>
        <begin position="183"/>
        <end position="198"/>
    </location>
</feature>
<name>A0A6A5SEU5_9PLEO</name>
<feature type="region of interest" description="Disordered" evidence="1">
    <location>
        <begin position="1"/>
        <end position="84"/>
    </location>
</feature>
<gene>
    <name evidence="3" type="ORF">EJ02DRAFT_352914</name>
</gene>
<feature type="compositionally biased region" description="Basic and acidic residues" evidence="1">
    <location>
        <begin position="460"/>
        <end position="469"/>
    </location>
</feature>
<feature type="compositionally biased region" description="Basic and acidic residues" evidence="1">
    <location>
        <begin position="544"/>
        <end position="559"/>
    </location>
</feature>
<dbReference type="PANTHER" id="PTHR39611:SF1">
    <property type="entry name" value="HYDROXYPROLINE-RICH GLYCOPROTEIN DZ-HRGP"/>
    <property type="match status" value="1"/>
</dbReference>
<evidence type="ECO:0000313" key="3">
    <source>
        <dbReference type="EMBL" id="KAF1939161.1"/>
    </source>
</evidence>
<dbReference type="OrthoDB" id="5413703at2759"/>
<feature type="compositionally biased region" description="Polar residues" evidence="1">
    <location>
        <begin position="60"/>
        <end position="69"/>
    </location>
</feature>
<feature type="compositionally biased region" description="Pro residues" evidence="1">
    <location>
        <begin position="119"/>
        <end position="133"/>
    </location>
</feature>
<feature type="domain" description="DUF7514" evidence="2">
    <location>
        <begin position="221"/>
        <end position="383"/>
    </location>
</feature>
<organism evidence="3 4">
    <name type="scientific">Clathrospora elynae</name>
    <dbReference type="NCBI Taxonomy" id="706981"/>
    <lineage>
        <taxon>Eukaryota</taxon>
        <taxon>Fungi</taxon>
        <taxon>Dikarya</taxon>
        <taxon>Ascomycota</taxon>
        <taxon>Pezizomycotina</taxon>
        <taxon>Dothideomycetes</taxon>
        <taxon>Pleosporomycetidae</taxon>
        <taxon>Pleosporales</taxon>
        <taxon>Diademaceae</taxon>
        <taxon>Clathrospora</taxon>
    </lineage>
</organism>
<evidence type="ECO:0000259" key="2">
    <source>
        <dbReference type="Pfam" id="PF24355"/>
    </source>
</evidence>
<feature type="compositionally biased region" description="Basic and acidic residues" evidence="1">
    <location>
        <begin position="21"/>
        <end position="34"/>
    </location>
</feature>